<feature type="transmembrane region" description="Helical" evidence="6">
    <location>
        <begin position="44"/>
        <end position="61"/>
    </location>
</feature>
<keyword evidence="2" id="KW-0813">Transport</keyword>
<feature type="domain" description="Major facilitator superfamily (MFS) profile" evidence="7">
    <location>
        <begin position="48"/>
        <end position="472"/>
    </location>
</feature>
<dbReference type="AlphaFoldDB" id="A0AAE1C479"/>
<sequence>MDTHIADEMLKELDINEITVKANDRAAERYEIDPEAEKKLLHKLDMHILPVLWFLYMLAFLDRSNIGTNYHTSHHYSGNAKIQGMTKDLKMTGNDYNIALFIFFPSYIIFEVPSNILIKRLAPSTLLSGLMFCWGIITIAQGLVKTKESLYAMRFLLGFFESGFFPGCAYLISMYYKRYELQWRFNIYFTGSIIAGSFSGLLAYGIAHMDGVQGYGGWRWIFILEGIFTAVVALCGKFFIVDWPEKAKFLTDDEKRLLIARLSADVADAKMNRLDKPAMRRIFTDWKMYVGTLMYLGIVNTGYATSFFTPTILTQLGYKAQAAQVRSIPIFLVAAFFCLVTAYCTDKLRHRYAFCILGICIATTGYAMLLAQAMIPVGARYAAIFLIVTGGYMCQPVTIAWLANCMSGHYKRSVSSAFQIGFGNLGGIIASDIFITNEAPGFVTGYAVSLALIWVTAIGCTVLLLGLRRENRKRERGERDWRLETSDADNLGDDHPHFRFTY</sequence>
<dbReference type="PROSITE" id="PS50850">
    <property type="entry name" value="MFS"/>
    <property type="match status" value="1"/>
</dbReference>
<feature type="transmembrane region" description="Helical" evidence="6">
    <location>
        <begin position="381"/>
        <end position="402"/>
    </location>
</feature>
<feature type="transmembrane region" description="Helical" evidence="6">
    <location>
        <begin position="328"/>
        <end position="345"/>
    </location>
</feature>
<gene>
    <name evidence="8" type="ORF">LTR78_002781</name>
</gene>
<dbReference type="FunFam" id="1.20.1250.20:FF:000068">
    <property type="entry name" value="MFS general substrate transporter"/>
    <property type="match status" value="1"/>
</dbReference>
<dbReference type="InterPro" id="IPR011701">
    <property type="entry name" value="MFS"/>
</dbReference>
<feature type="transmembrane region" description="Helical" evidence="6">
    <location>
        <begin position="150"/>
        <end position="173"/>
    </location>
</feature>
<dbReference type="InterPro" id="IPR020846">
    <property type="entry name" value="MFS_dom"/>
</dbReference>
<evidence type="ECO:0000256" key="5">
    <source>
        <dbReference type="ARBA" id="ARBA00023136"/>
    </source>
</evidence>
<dbReference type="EMBL" id="JAUTXT010000007">
    <property type="protein sequence ID" value="KAK3677243.1"/>
    <property type="molecule type" value="Genomic_DNA"/>
</dbReference>
<evidence type="ECO:0000256" key="3">
    <source>
        <dbReference type="ARBA" id="ARBA00022692"/>
    </source>
</evidence>
<evidence type="ECO:0000256" key="1">
    <source>
        <dbReference type="ARBA" id="ARBA00004141"/>
    </source>
</evidence>
<reference evidence="8" key="1">
    <citation type="submission" date="2023-07" db="EMBL/GenBank/DDBJ databases">
        <title>Black Yeasts Isolated from many extreme environments.</title>
        <authorList>
            <person name="Coleine C."/>
            <person name="Stajich J.E."/>
            <person name="Selbmann L."/>
        </authorList>
    </citation>
    <scope>NUCLEOTIDE SEQUENCE</scope>
    <source>
        <strain evidence="8">CCFEE 5485</strain>
    </source>
</reference>
<dbReference type="InterPro" id="IPR036259">
    <property type="entry name" value="MFS_trans_sf"/>
</dbReference>
<evidence type="ECO:0000259" key="7">
    <source>
        <dbReference type="PROSITE" id="PS50850"/>
    </source>
</evidence>
<feature type="transmembrane region" description="Helical" evidence="6">
    <location>
        <begin position="414"/>
        <end position="435"/>
    </location>
</feature>
<dbReference type="GO" id="GO:0022857">
    <property type="term" value="F:transmembrane transporter activity"/>
    <property type="evidence" value="ECO:0007669"/>
    <property type="project" value="InterPro"/>
</dbReference>
<feature type="transmembrane region" description="Helical" evidence="6">
    <location>
        <begin position="288"/>
        <end position="308"/>
    </location>
</feature>
<feature type="transmembrane region" description="Helical" evidence="6">
    <location>
        <begin position="185"/>
        <end position="206"/>
    </location>
</feature>
<keyword evidence="3 6" id="KW-0812">Transmembrane</keyword>
<comment type="caution">
    <text evidence="8">The sequence shown here is derived from an EMBL/GenBank/DDBJ whole genome shotgun (WGS) entry which is preliminary data.</text>
</comment>
<accession>A0AAE1C479</accession>
<evidence type="ECO:0000256" key="4">
    <source>
        <dbReference type="ARBA" id="ARBA00022989"/>
    </source>
</evidence>
<dbReference type="Gene3D" id="1.20.1250.20">
    <property type="entry name" value="MFS general substrate transporter like domains"/>
    <property type="match status" value="2"/>
</dbReference>
<dbReference type="Proteomes" id="UP001274830">
    <property type="component" value="Unassembled WGS sequence"/>
</dbReference>
<evidence type="ECO:0000256" key="2">
    <source>
        <dbReference type="ARBA" id="ARBA00022448"/>
    </source>
</evidence>
<keyword evidence="4 6" id="KW-1133">Transmembrane helix</keyword>
<dbReference type="SUPFAM" id="SSF103473">
    <property type="entry name" value="MFS general substrate transporter"/>
    <property type="match status" value="1"/>
</dbReference>
<feature type="transmembrane region" description="Helical" evidence="6">
    <location>
        <begin position="125"/>
        <end position="144"/>
    </location>
</feature>
<organism evidence="8 9">
    <name type="scientific">Recurvomyces mirabilis</name>
    <dbReference type="NCBI Taxonomy" id="574656"/>
    <lineage>
        <taxon>Eukaryota</taxon>
        <taxon>Fungi</taxon>
        <taxon>Dikarya</taxon>
        <taxon>Ascomycota</taxon>
        <taxon>Pezizomycotina</taxon>
        <taxon>Dothideomycetes</taxon>
        <taxon>Dothideomycetidae</taxon>
        <taxon>Mycosphaerellales</taxon>
        <taxon>Teratosphaeriaceae</taxon>
        <taxon>Recurvomyces</taxon>
    </lineage>
</organism>
<evidence type="ECO:0000313" key="8">
    <source>
        <dbReference type="EMBL" id="KAK3677243.1"/>
    </source>
</evidence>
<evidence type="ECO:0000256" key="6">
    <source>
        <dbReference type="SAM" id="Phobius"/>
    </source>
</evidence>
<keyword evidence="9" id="KW-1185">Reference proteome</keyword>
<proteinExistence type="predicted"/>
<evidence type="ECO:0000313" key="9">
    <source>
        <dbReference type="Proteomes" id="UP001274830"/>
    </source>
</evidence>
<comment type="subcellular location">
    <subcellularLocation>
        <location evidence="1">Membrane</location>
        <topology evidence="1">Multi-pass membrane protein</topology>
    </subcellularLocation>
</comment>
<dbReference type="GO" id="GO:0016020">
    <property type="term" value="C:membrane"/>
    <property type="evidence" value="ECO:0007669"/>
    <property type="project" value="UniProtKB-SubCell"/>
</dbReference>
<dbReference type="PANTHER" id="PTHR43791">
    <property type="entry name" value="PERMEASE-RELATED"/>
    <property type="match status" value="1"/>
</dbReference>
<dbReference type="PANTHER" id="PTHR43791:SF52">
    <property type="entry name" value="TRANSPORTER, PUTATIVE (AFU_ORTHOLOGUE AFUA_1G11820)-RELATED"/>
    <property type="match status" value="1"/>
</dbReference>
<feature type="transmembrane region" description="Helical" evidence="6">
    <location>
        <begin position="447"/>
        <end position="467"/>
    </location>
</feature>
<feature type="transmembrane region" description="Helical" evidence="6">
    <location>
        <begin position="218"/>
        <end position="240"/>
    </location>
</feature>
<dbReference type="Pfam" id="PF07690">
    <property type="entry name" value="MFS_1"/>
    <property type="match status" value="1"/>
</dbReference>
<keyword evidence="5 6" id="KW-0472">Membrane</keyword>
<feature type="transmembrane region" description="Helical" evidence="6">
    <location>
        <begin position="98"/>
        <end position="118"/>
    </location>
</feature>
<feature type="transmembrane region" description="Helical" evidence="6">
    <location>
        <begin position="352"/>
        <end position="375"/>
    </location>
</feature>
<name>A0AAE1C479_9PEZI</name>
<protein>
    <recommendedName>
        <fullName evidence="7">Major facilitator superfamily (MFS) profile domain-containing protein</fullName>
    </recommendedName>
</protein>
<dbReference type="FunFam" id="1.20.1250.20:FF:000034">
    <property type="entry name" value="MFS general substrate transporter"/>
    <property type="match status" value="1"/>
</dbReference>